<keyword evidence="1" id="KW-0175">Coiled coil</keyword>
<evidence type="ECO:0000256" key="1">
    <source>
        <dbReference type="SAM" id="Coils"/>
    </source>
</evidence>
<evidence type="ECO:0000313" key="2">
    <source>
        <dbReference type="EMBL" id="MBW4661330.1"/>
    </source>
</evidence>
<dbReference type="EMBL" id="JAHHHD010000034">
    <property type="protein sequence ID" value="MBW4661330.1"/>
    <property type="molecule type" value="Genomic_DNA"/>
</dbReference>
<dbReference type="Proteomes" id="UP000757435">
    <property type="component" value="Unassembled WGS sequence"/>
</dbReference>
<protein>
    <submittedName>
        <fullName evidence="2">Uncharacterized protein</fullName>
    </submittedName>
</protein>
<dbReference type="AlphaFoldDB" id="A0A951QEY6"/>
<organism evidence="2 3">
    <name type="scientific">Drouetiella hepatica Uher 2000/2452</name>
    <dbReference type="NCBI Taxonomy" id="904376"/>
    <lineage>
        <taxon>Bacteria</taxon>
        <taxon>Bacillati</taxon>
        <taxon>Cyanobacteriota</taxon>
        <taxon>Cyanophyceae</taxon>
        <taxon>Oculatellales</taxon>
        <taxon>Oculatellaceae</taxon>
        <taxon>Drouetiella</taxon>
    </lineage>
</organism>
<feature type="coiled-coil region" evidence="1">
    <location>
        <begin position="311"/>
        <end position="373"/>
    </location>
</feature>
<comment type="caution">
    <text evidence="2">The sequence shown here is derived from an EMBL/GenBank/DDBJ whole genome shotgun (WGS) entry which is preliminary data.</text>
</comment>
<reference evidence="2" key="2">
    <citation type="journal article" date="2022" name="Microbiol. Resour. Announc.">
        <title>Metagenome Sequencing to Explore Phylogenomics of Terrestrial Cyanobacteria.</title>
        <authorList>
            <person name="Ward R.D."/>
            <person name="Stajich J.E."/>
            <person name="Johansen J.R."/>
            <person name="Huntemann M."/>
            <person name="Clum A."/>
            <person name="Foster B."/>
            <person name="Foster B."/>
            <person name="Roux S."/>
            <person name="Palaniappan K."/>
            <person name="Varghese N."/>
            <person name="Mukherjee S."/>
            <person name="Reddy T.B.K."/>
            <person name="Daum C."/>
            <person name="Copeland A."/>
            <person name="Chen I.A."/>
            <person name="Ivanova N.N."/>
            <person name="Kyrpides N.C."/>
            <person name="Shapiro N."/>
            <person name="Eloe-Fadrosh E.A."/>
            <person name="Pietrasiak N."/>
        </authorList>
    </citation>
    <scope>NUCLEOTIDE SEQUENCE</scope>
    <source>
        <strain evidence="2">UHER 2000/2452</strain>
    </source>
</reference>
<gene>
    <name evidence="2" type="ORF">KME15_21865</name>
</gene>
<evidence type="ECO:0000313" key="3">
    <source>
        <dbReference type="Proteomes" id="UP000757435"/>
    </source>
</evidence>
<reference evidence="2" key="1">
    <citation type="submission" date="2021-05" db="EMBL/GenBank/DDBJ databases">
        <authorList>
            <person name="Pietrasiak N."/>
            <person name="Ward R."/>
            <person name="Stajich J.E."/>
            <person name="Kurbessoian T."/>
        </authorList>
    </citation>
    <scope>NUCLEOTIDE SEQUENCE</scope>
    <source>
        <strain evidence="2">UHER 2000/2452</strain>
    </source>
</reference>
<name>A0A951QEY6_9CYAN</name>
<accession>A0A951QEY6</accession>
<proteinExistence type="predicted"/>
<sequence>MSQLDSSQANLVQAEIVHPEIAQIEIAQTDLTAIELVSAELAQTSLAQSNWVDSNPLLFPPAIDPCLELALTPADYQTLLEELSQAQALDKEKVSRIFHLEQALDQALAYLEELRLKLQDQAILEAQLAATEDYASVQQQAIARLKLQMGEQQQALEAQILETQQRDQAIQELLTTIEAMTQTQQQEVEHLRLKISQDQQEAQTHRNRMGKQVQDLQTALEVRHQRMLEMEAEILASRTATASLQGQLEASQQQIRELSASLRQYRSSLAQLEAQIEQTHVVLEERHTRALRRAVSEPDALQDSTHTLRQIETLQEQLAQQAIQHTRLQQSHQEMEDDRQVWQTRELALEQQVAEMQEQILQQAQQVTEHETAIQYWRDRHATSQRQIVHIRDLVEHALSDLAIDIEGSPHESHEAHLVLAELLTAIQTIQPAMPPEHLEPIAFPLPRLGTVELPNFLVRRRAQSRDQTK</sequence>
<feature type="coiled-coil region" evidence="1">
    <location>
        <begin position="241"/>
        <end position="282"/>
    </location>
</feature>